<evidence type="ECO:0000313" key="2">
    <source>
        <dbReference type="Proteomes" id="UP001372834"/>
    </source>
</evidence>
<evidence type="ECO:0000313" key="1">
    <source>
        <dbReference type="EMBL" id="KAK6645578.1"/>
    </source>
</evidence>
<dbReference type="EMBL" id="JAWJWE010000001">
    <property type="protein sequence ID" value="KAK6645578.1"/>
    <property type="molecule type" value="Genomic_DNA"/>
</dbReference>
<protein>
    <submittedName>
        <fullName evidence="1">Uncharacterized protein</fullName>
    </submittedName>
</protein>
<dbReference type="Proteomes" id="UP001372834">
    <property type="component" value="Unassembled WGS sequence"/>
</dbReference>
<organism evidence="1 2">
    <name type="scientific">Polyplax serrata</name>
    <name type="common">Common mouse louse</name>
    <dbReference type="NCBI Taxonomy" id="468196"/>
    <lineage>
        <taxon>Eukaryota</taxon>
        <taxon>Metazoa</taxon>
        <taxon>Ecdysozoa</taxon>
        <taxon>Arthropoda</taxon>
        <taxon>Hexapoda</taxon>
        <taxon>Insecta</taxon>
        <taxon>Pterygota</taxon>
        <taxon>Neoptera</taxon>
        <taxon>Paraneoptera</taxon>
        <taxon>Psocodea</taxon>
        <taxon>Troctomorpha</taxon>
        <taxon>Phthiraptera</taxon>
        <taxon>Anoplura</taxon>
        <taxon>Polyplacidae</taxon>
        <taxon>Polyplax</taxon>
    </lineage>
</organism>
<dbReference type="AlphaFoldDB" id="A0AAN8XQH8"/>
<accession>A0AAN8XQH8</accession>
<gene>
    <name evidence="1" type="ORF">RUM43_001855</name>
</gene>
<name>A0AAN8XQH8_POLSC</name>
<proteinExistence type="predicted"/>
<reference evidence="1 2" key="1">
    <citation type="submission" date="2023-10" db="EMBL/GenBank/DDBJ databases">
        <title>Genomes of two closely related lineages of the louse Polyplax serrata with different host specificities.</title>
        <authorList>
            <person name="Martinu J."/>
            <person name="Tarabai H."/>
            <person name="Stefka J."/>
            <person name="Hypsa V."/>
        </authorList>
    </citation>
    <scope>NUCLEOTIDE SEQUENCE [LARGE SCALE GENOMIC DNA]</scope>
    <source>
        <strain evidence="1">HR10_N</strain>
    </source>
</reference>
<sequence length="111" mass="12294">MLSKKTPLTFDIYDGGQLDAAFVVFRALEFEMLLTQNITTGYLKADAMTTVPPKGTRVGMLPRRVVERHTVAGPRQAAQVQSKKDENPVRFKGLLEKKGQKGAAWRPAGLH</sequence>
<comment type="caution">
    <text evidence="1">The sequence shown here is derived from an EMBL/GenBank/DDBJ whole genome shotgun (WGS) entry which is preliminary data.</text>
</comment>